<organism evidence="1 2">
    <name type="scientific">Methylacidiphilum caldifontis</name>
    <dbReference type="NCBI Taxonomy" id="2795386"/>
    <lineage>
        <taxon>Bacteria</taxon>
        <taxon>Pseudomonadati</taxon>
        <taxon>Verrucomicrobiota</taxon>
        <taxon>Methylacidiphilae</taxon>
        <taxon>Methylacidiphilales</taxon>
        <taxon>Methylacidiphilaceae</taxon>
        <taxon>Methylacidiphilum (ex Ratnadevi et al. 2023)</taxon>
    </lineage>
</organism>
<protein>
    <recommendedName>
        <fullName evidence="3">Sulfotransferase domain-containing protein</fullName>
    </recommendedName>
</protein>
<evidence type="ECO:0008006" key="3">
    <source>
        <dbReference type="Google" id="ProtNLM"/>
    </source>
</evidence>
<dbReference type="Proteomes" id="UP000297713">
    <property type="component" value="Unassembled WGS sequence"/>
</dbReference>
<proteinExistence type="predicted"/>
<gene>
    <name evidence="1" type="ORF">A7Q10_00580</name>
</gene>
<reference evidence="1 2" key="1">
    <citation type="submission" date="2016-05" db="EMBL/GenBank/DDBJ databases">
        <title>Diversity and Homogeneity among Thermoacidophilic Verrucomicrobia Methanotrophs Linked with Geographical Origin.</title>
        <authorList>
            <person name="Erikstad H.-A."/>
            <person name="Smestad N.B."/>
            <person name="Ceballos R.M."/>
            <person name="Birkeland N.-K."/>
        </authorList>
    </citation>
    <scope>NUCLEOTIDE SEQUENCE [LARGE SCALE GENOMIC DNA]</scope>
    <source>
        <strain evidence="1 2">Phi</strain>
    </source>
</reference>
<dbReference type="AlphaFoldDB" id="A0A4Y8PB09"/>
<dbReference type="EMBL" id="LXQC01000143">
    <property type="protein sequence ID" value="TFE68170.1"/>
    <property type="molecule type" value="Genomic_DNA"/>
</dbReference>
<name>A0A4Y8PB09_9BACT</name>
<sequence>MHRSGTSLLGNILHTLGIPFGKNLIGANEHNKKGYWEDQEIVAIQDGLLIQLGLDWWKENSVDPYPKDFFLSPPLLNAQQKLKEVLSQRMEENGGVFGFKDPRTSRFLPIYRKI</sequence>
<comment type="caution">
    <text evidence="1">The sequence shown here is derived from an EMBL/GenBank/DDBJ whole genome shotgun (WGS) entry which is preliminary data.</text>
</comment>
<keyword evidence="2" id="KW-1185">Reference proteome</keyword>
<evidence type="ECO:0000313" key="1">
    <source>
        <dbReference type="EMBL" id="TFE68170.1"/>
    </source>
</evidence>
<accession>A0A4Y8PB09</accession>
<evidence type="ECO:0000313" key="2">
    <source>
        <dbReference type="Proteomes" id="UP000297713"/>
    </source>
</evidence>